<comment type="function">
    <text evidence="7">Probable substrate-specific adapter of an E3 ubiquitin-protein ligase complex which mediates the ubiquitination and subsequent proteasomal degradation of target proteins. May have a role in synapse differentiation and growth.</text>
</comment>
<dbReference type="PROSITE" id="PS50097">
    <property type="entry name" value="BTB"/>
    <property type="match status" value="1"/>
</dbReference>
<reference evidence="9 10" key="1">
    <citation type="submission" date="2024-04" db="EMBL/GenBank/DDBJ databases">
        <authorList>
            <person name="Rising A."/>
            <person name="Reimegard J."/>
            <person name="Sonavane S."/>
            <person name="Akerstrom W."/>
            <person name="Nylinder S."/>
            <person name="Hedman E."/>
            <person name="Kallberg Y."/>
        </authorList>
    </citation>
    <scope>NUCLEOTIDE SEQUENCE [LARGE SCALE GENOMIC DNA]</scope>
</reference>
<dbReference type="PIRSF" id="PIRSF037037">
    <property type="entry name" value="Kelch-like_protein_gigaxonin"/>
    <property type="match status" value="1"/>
</dbReference>
<dbReference type="Gene3D" id="3.30.710.10">
    <property type="entry name" value="Potassium Channel Kv1.1, Chain A"/>
    <property type="match status" value="1"/>
</dbReference>
<evidence type="ECO:0000256" key="2">
    <source>
        <dbReference type="ARBA" id="ARBA00013699"/>
    </source>
</evidence>
<dbReference type="EMBL" id="CAXIEN010000030">
    <property type="protein sequence ID" value="CAL1267928.1"/>
    <property type="molecule type" value="Genomic_DNA"/>
</dbReference>
<gene>
    <name evidence="9" type="ORF">LARSCL_LOCUS3903</name>
</gene>
<dbReference type="Pfam" id="PF07707">
    <property type="entry name" value="BACK"/>
    <property type="match status" value="1"/>
</dbReference>
<dbReference type="Pfam" id="PF00651">
    <property type="entry name" value="BTB"/>
    <property type="match status" value="1"/>
</dbReference>
<dbReference type="FunFam" id="1.25.40.420:FF:000001">
    <property type="entry name" value="Kelch-like family member 12"/>
    <property type="match status" value="1"/>
</dbReference>
<protein>
    <recommendedName>
        <fullName evidence="2">Kelch-like protein diablo</fullName>
    </recommendedName>
</protein>
<dbReference type="PANTHER" id="PTHR24412">
    <property type="entry name" value="KELCH PROTEIN"/>
    <property type="match status" value="1"/>
</dbReference>
<dbReference type="GO" id="GO:0003779">
    <property type="term" value="F:actin binding"/>
    <property type="evidence" value="ECO:0007669"/>
    <property type="project" value="UniProtKB-KW"/>
</dbReference>
<keyword evidence="4" id="KW-0677">Repeat</keyword>
<evidence type="ECO:0000313" key="9">
    <source>
        <dbReference type="EMBL" id="CAL1267928.1"/>
    </source>
</evidence>
<dbReference type="InterPro" id="IPR000210">
    <property type="entry name" value="BTB/POZ_dom"/>
</dbReference>
<comment type="pathway">
    <text evidence="1">Protein modification; protein ubiquitination.</text>
</comment>
<dbReference type="InterPro" id="IPR006652">
    <property type="entry name" value="Kelch_1"/>
</dbReference>
<dbReference type="SUPFAM" id="SSF54695">
    <property type="entry name" value="POZ domain"/>
    <property type="match status" value="1"/>
</dbReference>
<evidence type="ECO:0000313" key="10">
    <source>
        <dbReference type="Proteomes" id="UP001497382"/>
    </source>
</evidence>
<dbReference type="FunFam" id="3.30.710.10:FF:000001">
    <property type="entry name" value="Kelch-like family member 20"/>
    <property type="match status" value="1"/>
</dbReference>
<comment type="caution">
    <text evidence="9">The sequence shown here is derived from an EMBL/GenBank/DDBJ whole genome shotgun (WGS) entry which is preliminary data.</text>
</comment>
<dbReference type="SMART" id="SM00612">
    <property type="entry name" value="Kelch"/>
    <property type="match status" value="6"/>
</dbReference>
<keyword evidence="3" id="KW-0880">Kelch repeat</keyword>
<dbReference type="Proteomes" id="UP001497382">
    <property type="component" value="Unassembled WGS sequence"/>
</dbReference>
<dbReference type="SMART" id="SM00875">
    <property type="entry name" value="BACK"/>
    <property type="match status" value="1"/>
</dbReference>
<sequence length="573" mass="64011">MDVETSPSPEEIFSSSSHAKDSLRKMKTLCLAQKLTDVTLVVSDIEITAHRLVLASASDYFNAMFTGELMESNLNRVHLEGTDPVALKALVDFCYSGEISLSEDNVETILSTANILQIAEVVKACCLFLASRLHPSNCIGFSIFSECQGCMDLHQVAHTYVMDHFMEVILNQEYLSLMVDDVKKLLSSDMLNVPSEEKAFESLMLWVNYDLPNRKNDLPSLLEMIRLPLLSPQYLTDHIENNPLLKENNHCRNLIMEAMKYHLLPERRSLLHSPRTRPRKSTVGSLFMIGGMDGGKGSWRIEKYDLRSNTWSNYGVMTSRRLQFGAAVIDDKLYVVGGRDGLKTLNIVECYDFKTKTWTAMPSMSTHRHGLGVGVLGGPMYAVGGHDGWTYLSAVERWDSTTRLWSYVAPLNTQRSTAGVAVLNDRLYAVGGRDGSACLRSVECFDPHRNKWTYCAPMSIRRGGAGVGVINNYLFALGGHDAPILNPGVSRFECVERYDPRTDTWTLVTPMRRGRDAIGVGILGDRLIAVGGYDGQSYLKIVEAYDPQNNEWEEIKELEDGRAGMCVVVVKGF</sequence>
<keyword evidence="5" id="KW-0833">Ubl conjugation pathway</keyword>
<dbReference type="CDD" id="cd18444">
    <property type="entry name" value="BACK_KLHL1_like"/>
    <property type="match status" value="1"/>
</dbReference>
<dbReference type="InterPro" id="IPR011333">
    <property type="entry name" value="SKP1/BTB/POZ_sf"/>
</dbReference>
<evidence type="ECO:0000256" key="7">
    <source>
        <dbReference type="ARBA" id="ARBA00043912"/>
    </source>
</evidence>
<evidence type="ECO:0000256" key="3">
    <source>
        <dbReference type="ARBA" id="ARBA00022441"/>
    </source>
</evidence>
<dbReference type="InterPro" id="IPR017096">
    <property type="entry name" value="BTB-kelch_protein"/>
</dbReference>
<evidence type="ECO:0000259" key="8">
    <source>
        <dbReference type="PROSITE" id="PS50097"/>
    </source>
</evidence>
<dbReference type="PANTHER" id="PTHR24412:SF450">
    <property type="entry name" value="KELCH-LIKE PROTEIN DIABLO"/>
    <property type="match status" value="1"/>
</dbReference>
<accession>A0AAV1ZAB3</accession>
<dbReference type="Pfam" id="PF01344">
    <property type="entry name" value="Kelch_1"/>
    <property type="match status" value="5"/>
</dbReference>
<dbReference type="SUPFAM" id="SSF117281">
    <property type="entry name" value="Kelch motif"/>
    <property type="match status" value="2"/>
</dbReference>
<proteinExistence type="predicted"/>
<dbReference type="SMART" id="SM00225">
    <property type="entry name" value="BTB"/>
    <property type="match status" value="1"/>
</dbReference>
<evidence type="ECO:0000256" key="4">
    <source>
        <dbReference type="ARBA" id="ARBA00022737"/>
    </source>
</evidence>
<evidence type="ECO:0000256" key="6">
    <source>
        <dbReference type="ARBA" id="ARBA00023203"/>
    </source>
</evidence>
<dbReference type="Gene3D" id="2.120.10.80">
    <property type="entry name" value="Kelch-type beta propeller"/>
    <property type="match status" value="2"/>
</dbReference>
<keyword evidence="6" id="KW-0009">Actin-binding</keyword>
<dbReference type="AlphaFoldDB" id="A0AAV1ZAB3"/>
<evidence type="ECO:0000256" key="1">
    <source>
        <dbReference type="ARBA" id="ARBA00004906"/>
    </source>
</evidence>
<dbReference type="Gene3D" id="1.25.40.420">
    <property type="match status" value="1"/>
</dbReference>
<dbReference type="InterPro" id="IPR015915">
    <property type="entry name" value="Kelch-typ_b-propeller"/>
</dbReference>
<dbReference type="InterPro" id="IPR011705">
    <property type="entry name" value="BACK"/>
</dbReference>
<name>A0AAV1ZAB3_9ARAC</name>
<keyword evidence="10" id="KW-1185">Reference proteome</keyword>
<evidence type="ECO:0000256" key="5">
    <source>
        <dbReference type="ARBA" id="ARBA00022786"/>
    </source>
</evidence>
<organism evidence="9 10">
    <name type="scientific">Larinioides sclopetarius</name>
    <dbReference type="NCBI Taxonomy" id="280406"/>
    <lineage>
        <taxon>Eukaryota</taxon>
        <taxon>Metazoa</taxon>
        <taxon>Ecdysozoa</taxon>
        <taxon>Arthropoda</taxon>
        <taxon>Chelicerata</taxon>
        <taxon>Arachnida</taxon>
        <taxon>Araneae</taxon>
        <taxon>Araneomorphae</taxon>
        <taxon>Entelegynae</taxon>
        <taxon>Araneoidea</taxon>
        <taxon>Araneidae</taxon>
        <taxon>Larinioides</taxon>
    </lineage>
</organism>
<feature type="domain" description="BTB" evidence="8">
    <location>
        <begin position="36"/>
        <end position="103"/>
    </location>
</feature>